<keyword evidence="2" id="KW-1185">Reference proteome</keyword>
<accession>A0A9W7B5T4</accession>
<dbReference type="AlphaFoldDB" id="A0A9W7B5T4"/>
<organism evidence="1 2">
    <name type="scientific">Triparma verrucosa</name>
    <dbReference type="NCBI Taxonomy" id="1606542"/>
    <lineage>
        <taxon>Eukaryota</taxon>
        <taxon>Sar</taxon>
        <taxon>Stramenopiles</taxon>
        <taxon>Ochrophyta</taxon>
        <taxon>Bolidophyceae</taxon>
        <taxon>Parmales</taxon>
        <taxon>Triparmaceae</taxon>
        <taxon>Triparma</taxon>
    </lineage>
</organism>
<sequence>MSGNGSVILSQLAPGSNVVSSPGGGGAVDILNNVVVSGVVYQKLVFGTDDANATPMTVYENESVATDITEGGLDDHSVIVAGRTAASLMGANTRQSEQATSKNTNNSFMILMFVGSLVI</sequence>
<evidence type="ECO:0000313" key="2">
    <source>
        <dbReference type="Proteomes" id="UP001165160"/>
    </source>
</evidence>
<comment type="caution">
    <text evidence="1">The sequence shown here is derived from an EMBL/GenBank/DDBJ whole genome shotgun (WGS) entry which is preliminary data.</text>
</comment>
<name>A0A9W7B5T4_9STRA</name>
<gene>
    <name evidence="1" type="ORF">TrVE_jg12563</name>
</gene>
<dbReference type="EMBL" id="BRXX01000005">
    <property type="protein sequence ID" value="GMH81637.1"/>
    <property type="molecule type" value="Genomic_DNA"/>
</dbReference>
<reference evidence="2" key="1">
    <citation type="journal article" date="2023" name="Commun. Biol.">
        <title>Genome analysis of Parmales, the sister group of diatoms, reveals the evolutionary specialization of diatoms from phago-mixotrophs to photoautotrophs.</title>
        <authorList>
            <person name="Ban H."/>
            <person name="Sato S."/>
            <person name="Yoshikawa S."/>
            <person name="Yamada K."/>
            <person name="Nakamura Y."/>
            <person name="Ichinomiya M."/>
            <person name="Sato N."/>
            <person name="Blanc-Mathieu R."/>
            <person name="Endo H."/>
            <person name="Kuwata A."/>
            <person name="Ogata H."/>
        </authorList>
    </citation>
    <scope>NUCLEOTIDE SEQUENCE [LARGE SCALE GENOMIC DNA]</scope>
    <source>
        <strain evidence="2">NIES 3699</strain>
    </source>
</reference>
<dbReference type="Proteomes" id="UP001165160">
    <property type="component" value="Unassembled WGS sequence"/>
</dbReference>
<proteinExistence type="predicted"/>
<evidence type="ECO:0000313" key="1">
    <source>
        <dbReference type="EMBL" id="GMH81637.1"/>
    </source>
</evidence>
<protein>
    <submittedName>
        <fullName evidence="1">Uncharacterized protein</fullName>
    </submittedName>
</protein>